<dbReference type="Gene3D" id="3.40.630.30">
    <property type="match status" value="1"/>
</dbReference>
<feature type="domain" description="N-acetyltransferase" evidence="1">
    <location>
        <begin position="49"/>
        <end position="190"/>
    </location>
</feature>
<proteinExistence type="predicted"/>
<dbReference type="CDD" id="cd04301">
    <property type="entry name" value="NAT_SF"/>
    <property type="match status" value="1"/>
</dbReference>
<dbReference type="RefSeq" id="XP_001276018.1">
    <property type="nucleotide sequence ID" value="XM_001276017.1"/>
</dbReference>
<organism evidence="2 3">
    <name type="scientific">Aspergillus clavatus (strain ATCC 1007 / CBS 513.65 / DSM 816 / NCTC 3887 / NRRL 1 / QM 1276 / 107)</name>
    <dbReference type="NCBI Taxonomy" id="344612"/>
    <lineage>
        <taxon>Eukaryota</taxon>
        <taxon>Fungi</taxon>
        <taxon>Dikarya</taxon>
        <taxon>Ascomycota</taxon>
        <taxon>Pezizomycotina</taxon>
        <taxon>Eurotiomycetes</taxon>
        <taxon>Eurotiomycetidae</taxon>
        <taxon>Eurotiales</taxon>
        <taxon>Aspergillaceae</taxon>
        <taxon>Aspergillus</taxon>
        <taxon>Aspergillus subgen. Fumigati</taxon>
    </lineage>
</organism>
<dbReference type="GO" id="GO:0016747">
    <property type="term" value="F:acyltransferase activity, transferring groups other than amino-acyl groups"/>
    <property type="evidence" value="ECO:0007669"/>
    <property type="project" value="InterPro"/>
</dbReference>
<evidence type="ECO:0000259" key="1">
    <source>
        <dbReference type="PROSITE" id="PS51186"/>
    </source>
</evidence>
<sequence>MAKTSIEIVQGTAADIPTVLGLFDTAVEWLKSQDRTGQWGTKPFSQLPRRVKTVTEAAASSHLWLAVDFDSETTPDVEQPFIGPDGRRGVVVGSLEVGDKASYVESVPESELYVKFLVTDRKCAGNGVGGLLLDQARKLAREAGVELLRLDCYAGGDGKLIRYYEKQGFVRTTAFEHEGWPGQLLVERMSNSDE</sequence>
<dbReference type="InterPro" id="IPR016181">
    <property type="entry name" value="Acyl_CoA_acyltransferase"/>
</dbReference>
<protein>
    <submittedName>
        <fullName evidence="2">GNAT family acetyltransferase, putative</fullName>
    </submittedName>
</protein>
<dbReference type="Pfam" id="PF00583">
    <property type="entry name" value="Acetyltransf_1"/>
    <property type="match status" value="1"/>
</dbReference>
<name>A1C871_ASPCL</name>
<dbReference type="EMBL" id="DS027045">
    <property type="protein sequence ID" value="EAW14592.1"/>
    <property type="molecule type" value="Genomic_DNA"/>
</dbReference>
<dbReference type="GeneID" id="4707859"/>
<evidence type="ECO:0000313" key="2">
    <source>
        <dbReference type="EMBL" id="EAW14592.1"/>
    </source>
</evidence>
<dbReference type="SUPFAM" id="SSF55729">
    <property type="entry name" value="Acyl-CoA N-acyltransferases (Nat)"/>
    <property type="match status" value="1"/>
</dbReference>
<dbReference type="HOGENOM" id="CLU_013985_13_1_1"/>
<dbReference type="OrthoDB" id="2821191at2759"/>
<dbReference type="KEGG" id="act:ACLA_076320"/>
<dbReference type="Proteomes" id="UP000006701">
    <property type="component" value="Unassembled WGS sequence"/>
</dbReference>
<dbReference type="eggNOG" id="ENOG502S8SM">
    <property type="taxonomic scope" value="Eukaryota"/>
</dbReference>
<dbReference type="OMA" id="VDCYAGG"/>
<dbReference type="VEuPathDB" id="FungiDB:ACLA_076320"/>
<keyword evidence="3" id="KW-1185">Reference proteome</keyword>
<dbReference type="InterPro" id="IPR000182">
    <property type="entry name" value="GNAT_dom"/>
</dbReference>
<evidence type="ECO:0000313" key="3">
    <source>
        <dbReference type="Proteomes" id="UP000006701"/>
    </source>
</evidence>
<dbReference type="PROSITE" id="PS51186">
    <property type="entry name" value="GNAT"/>
    <property type="match status" value="1"/>
</dbReference>
<reference evidence="2 3" key="1">
    <citation type="journal article" date="2008" name="PLoS Genet.">
        <title>Genomic islands in the pathogenic filamentous fungus Aspergillus fumigatus.</title>
        <authorList>
            <person name="Fedorova N.D."/>
            <person name="Khaldi N."/>
            <person name="Joardar V.S."/>
            <person name="Maiti R."/>
            <person name="Amedeo P."/>
            <person name="Anderson M.J."/>
            <person name="Crabtree J."/>
            <person name="Silva J.C."/>
            <person name="Badger J.H."/>
            <person name="Albarraq A."/>
            <person name="Angiuoli S."/>
            <person name="Bussey H."/>
            <person name="Bowyer P."/>
            <person name="Cotty P.J."/>
            <person name="Dyer P.S."/>
            <person name="Egan A."/>
            <person name="Galens K."/>
            <person name="Fraser-Liggett C.M."/>
            <person name="Haas B.J."/>
            <person name="Inman J.M."/>
            <person name="Kent R."/>
            <person name="Lemieux S."/>
            <person name="Malavazi I."/>
            <person name="Orvis J."/>
            <person name="Roemer T."/>
            <person name="Ronning C.M."/>
            <person name="Sundaram J.P."/>
            <person name="Sutton G."/>
            <person name="Turner G."/>
            <person name="Venter J.C."/>
            <person name="White O.R."/>
            <person name="Whitty B.R."/>
            <person name="Youngman P."/>
            <person name="Wolfe K.H."/>
            <person name="Goldman G.H."/>
            <person name="Wortman J.R."/>
            <person name="Jiang B."/>
            <person name="Denning D.W."/>
            <person name="Nierman W.C."/>
        </authorList>
    </citation>
    <scope>NUCLEOTIDE SEQUENCE [LARGE SCALE GENOMIC DNA]</scope>
    <source>
        <strain evidence="3">ATCC 1007 / CBS 513.65 / DSM 816 / NCTC 3887 / NRRL 1</strain>
    </source>
</reference>
<gene>
    <name evidence="2" type="ORF">ACLA_076320</name>
</gene>
<accession>A1C871</accession>
<dbReference type="AlphaFoldDB" id="A1C871"/>